<accession>A0ABQ3MSI9</accession>
<gene>
    <name evidence="2" type="ORF">GCM10017774_82850</name>
</gene>
<keyword evidence="3" id="KW-1185">Reference proteome</keyword>
<evidence type="ECO:0000313" key="2">
    <source>
        <dbReference type="EMBL" id="GHH59674.1"/>
    </source>
</evidence>
<protein>
    <submittedName>
        <fullName evidence="2">Uncharacterized protein</fullName>
    </submittedName>
</protein>
<evidence type="ECO:0000256" key="1">
    <source>
        <dbReference type="SAM" id="Phobius"/>
    </source>
</evidence>
<reference evidence="3" key="1">
    <citation type="journal article" date="2019" name="Int. J. Syst. Evol. Microbiol.">
        <title>The Global Catalogue of Microorganisms (GCM) 10K type strain sequencing project: providing services to taxonomists for standard genome sequencing and annotation.</title>
        <authorList>
            <consortium name="The Broad Institute Genomics Platform"/>
            <consortium name="The Broad Institute Genome Sequencing Center for Infectious Disease"/>
            <person name="Wu L."/>
            <person name="Ma J."/>
        </authorList>
    </citation>
    <scope>NUCLEOTIDE SEQUENCE [LARGE SCALE GENOMIC DNA]</scope>
    <source>
        <strain evidence="3">CGMCC 4.7367</strain>
    </source>
</reference>
<dbReference type="EMBL" id="BNAR01000022">
    <property type="protein sequence ID" value="GHH59674.1"/>
    <property type="molecule type" value="Genomic_DNA"/>
</dbReference>
<evidence type="ECO:0000313" key="3">
    <source>
        <dbReference type="Proteomes" id="UP000605568"/>
    </source>
</evidence>
<sequence length="66" mass="7038">MWAWLIGGYAVVFAMLIAFTGFVASFVECAKKRADAYKVLRLVLTAVTGTTGLFAVGMALHQAGLL</sequence>
<organism evidence="2 3">
    <name type="scientific">Lentzea cavernae</name>
    <dbReference type="NCBI Taxonomy" id="2020703"/>
    <lineage>
        <taxon>Bacteria</taxon>
        <taxon>Bacillati</taxon>
        <taxon>Actinomycetota</taxon>
        <taxon>Actinomycetes</taxon>
        <taxon>Pseudonocardiales</taxon>
        <taxon>Pseudonocardiaceae</taxon>
        <taxon>Lentzea</taxon>
    </lineage>
</organism>
<keyword evidence="1" id="KW-1133">Transmembrane helix</keyword>
<feature type="transmembrane region" description="Helical" evidence="1">
    <location>
        <begin position="39"/>
        <end position="60"/>
    </location>
</feature>
<feature type="transmembrane region" description="Helical" evidence="1">
    <location>
        <begin position="6"/>
        <end position="27"/>
    </location>
</feature>
<keyword evidence="1" id="KW-0812">Transmembrane</keyword>
<comment type="caution">
    <text evidence="2">The sequence shown here is derived from an EMBL/GenBank/DDBJ whole genome shotgun (WGS) entry which is preliminary data.</text>
</comment>
<keyword evidence="1" id="KW-0472">Membrane</keyword>
<dbReference type="RefSeq" id="WP_191304897.1">
    <property type="nucleotide sequence ID" value="NZ_BNAR01000022.1"/>
</dbReference>
<name>A0ABQ3MSI9_9PSEU</name>
<proteinExistence type="predicted"/>
<dbReference type="Proteomes" id="UP000605568">
    <property type="component" value="Unassembled WGS sequence"/>
</dbReference>